<feature type="compositionally biased region" description="Basic and acidic residues" evidence="1">
    <location>
        <begin position="207"/>
        <end position="219"/>
    </location>
</feature>
<keyword evidence="4" id="KW-1185">Reference proteome</keyword>
<evidence type="ECO:0000256" key="1">
    <source>
        <dbReference type="SAM" id="MobiDB-lite"/>
    </source>
</evidence>
<protein>
    <submittedName>
        <fullName evidence="3">DUF502 domain-containing protein</fullName>
    </submittedName>
</protein>
<sequence length="231" mass="25691">MFGFISKNIITGLVTILPVVLTLYLLYWFAVSIESVLGSLIQAIIPTEWYWPGMGLAAGLLVFFIAGLMMNAYVVQRLFAKSEQVFYHMPLVRSVYPTIRDFFDYFSPATRKEFEQVVAVTLGETGMQVIGFVTQPLSERMPESLREEDSVLVYLPLSYMIGGYAVLIPRSAIRPLDMTIEEAMRFTLTAGMTGSGFDHSPASKPSPEARPESGKHADSPSDTPAQQSQKE</sequence>
<reference evidence="3 4" key="1">
    <citation type="journal article" date="2017" name="Int. J. Syst. Evol. Microbiol.">
        <title>Photobacterium alginatilyticum sp. nov., a marine bacterium isolated from bottom seawater.</title>
        <authorList>
            <person name="Wang X."/>
            <person name="Wang Y."/>
            <person name="Yang X."/>
            <person name="Sun H."/>
            <person name="Li B."/>
            <person name="Zhang X.H."/>
        </authorList>
    </citation>
    <scope>NUCLEOTIDE SEQUENCE [LARGE SCALE GENOMIC DNA]</scope>
    <source>
        <strain evidence="3 4">P03D4</strain>
    </source>
</reference>
<feature type="compositionally biased region" description="Polar residues" evidence="1">
    <location>
        <begin position="220"/>
        <end position="231"/>
    </location>
</feature>
<proteinExistence type="predicted"/>
<dbReference type="PANTHER" id="PTHR31876">
    <property type="entry name" value="COV-LIKE PROTEIN 1"/>
    <property type="match status" value="1"/>
</dbReference>
<feature type="region of interest" description="Disordered" evidence="1">
    <location>
        <begin position="194"/>
        <end position="231"/>
    </location>
</feature>
<dbReference type="Proteomes" id="UP000738517">
    <property type="component" value="Unassembled WGS sequence"/>
</dbReference>
<feature type="transmembrane region" description="Helical" evidence="2">
    <location>
        <begin position="9"/>
        <end position="29"/>
    </location>
</feature>
<accession>A0ABW9YNK1</accession>
<keyword evidence="2" id="KW-0472">Membrane</keyword>
<dbReference type="InterPro" id="IPR007462">
    <property type="entry name" value="COV1-like"/>
</dbReference>
<dbReference type="EMBL" id="RSEJ01000030">
    <property type="protein sequence ID" value="NBI55419.1"/>
    <property type="molecule type" value="Genomic_DNA"/>
</dbReference>
<dbReference type="Pfam" id="PF04367">
    <property type="entry name" value="DUF502"/>
    <property type="match status" value="1"/>
</dbReference>
<evidence type="ECO:0000313" key="4">
    <source>
        <dbReference type="Proteomes" id="UP000738517"/>
    </source>
</evidence>
<organism evidence="3 4">
    <name type="scientific">Photobacterium alginatilyticum</name>
    <dbReference type="NCBI Taxonomy" id="1775171"/>
    <lineage>
        <taxon>Bacteria</taxon>
        <taxon>Pseudomonadati</taxon>
        <taxon>Pseudomonadota</taxon>
        <taxon>Gammaproteobacteria</taxon>
        <taxon>Vibrionales</taxon>
        <taxon>Vibrionaceae</taxon>
        <taxon>Photobacterium</taxon>
    </lineage>
</organism>
<comment type="caution">
    <text evidence="3">The sequence shown here is derived from an EMBL/GenBank/DDBJ whole genome shotgun (WGS) entry which is preliminary data.</text>
</comment>
<gene>
    <name evidence="3" type="ORF">EIZ48_23150</name>
</gene>
<feature type="transmembrane region" description="Helical" evidence="2">
    <location>
        <begin position="49"/>
        <end position="74"/>
    </location>
</feature>
<name>A0ABW9YNK1_9GAMM</name>
<evidence type="ECO:0000256" key="2">
    <source>
        <dbReference type="SAM" id="Phobius"/>
    </source>
</evidence>
<keyword evidence="2" id="KW-0812">Transmembrane</keyword>
<dbReference type="PANTHER" id="PTHR31876:SF26">
    <property type="entry name" value="PROTEIN LIKE COV 2"/>
    <property type="match status" value="1"/>
</dbReference>
<keyword evidence="2" id="KW-1133">Transmembrane helix</keyword>
<dbReference type="RefSeq" id="WP_160656926.1">
    <property type="nucleotide sequence ID" value="NZ_RSEJ01000030.1"/>
</dbReference>
<evidence type="ECO:0000313" key="3">
    <source>
        <dbReference type="EMBL" id="NBI55419.1"/>
    </source>
</evidence>